<accession>A0A5M3W9T1</accession>
<keyword evidence="4" id="KW-1185">Reference proteome</keyword>
<gene>
    <name evidence="3" type="ORF">Acor_78940</name>
</gene>
<evidence type="ECO:0000313" key="3">
    <source>
        <dbReference type="EMBL" id="GES05825.1"/>
    </source>
</evidence>
<evidence type="ECO:0000256" key="1">
    <source>
        <dbReference type="SAM" id="MobiDB-lite"/>
    </source>
</evidence>
<evidence type="ECO:0000256" key="2">
    <source>
        <dbReference type="SAM" id="SignalP"/>
    </source>
</evidence>
<comment type="caution">
    <text evidence="3">The sequence shown here is derived from an EMBL/GenBank/DDBJ whole genome shotgun (WGS) entry which is preliminary data.</text>
</comment>
<dbReference type="Gene3D" id="2.60.120.260">
    <property type="entry name" value="Galactose-binding domain-like"/>
    <property type="match status" value="1"/>
</dbReference>
<feature type="chain" id="PRO_5039319247" description="F5/8 type C domain-containing protein" evidence="2">
    <location>
        <begin position="25"/>
        <end position="331"/>
    </location>
</feature>
<proteinExistence type="predicted"/>
<keyword evidence="2" id="KW-0732">Signal</keyword>
<feature type="signal peptide" evidence="2">
    <location>
        <begin position="1"/>
        <end position="24"/>
    </location>
</feature>
<dbReference type="EMBL" id="BLAD01000114">
    <property type="protein sequence ID" value="GES05825.1"/>
    <property type="molecule type" value="Genomic_DNA"/>
</dbReference>
<evidence type="ECO:0008006" key="5">
    <source>
        <dbReference type="Google" id="ProtNLM"/>
    </source>
</evidence>
<sequence>MKRWWIAILPTLVFGLLCSTGELAVAAAAPGDGNVAGSATASASYTSPWERVTAINDGVDPPNSNGTVNPRWGTWPNTGQQWALLTWPSAQTLNSADVYFFDDNGGVRLPASWKLQTWNGSAYVDIPGTYPRALNQYNRVSFPAISTTRLRVLLQSGTNSVGLLEVKAYAPTSGGTGWSPPANLVTPLNQVWQHYESTYPQLNTFRNYGWDQVMANGGSINYCVRWESTRRSPPRCGIRSTLRWPGSSRSGWTSWLGTTAGRTRMCRWRWSAGRSGTERRCSGRTISSMSTSTSGRARRSVRSRAAGSLIRTASIRIVRAGWRGTMTCRSG</sequence>
<name>A0A5M3W9T1_9ACTN</name>
<feature type="region of interest" description="Disordered" evidence="1">
    <location>
        <begin position="281"/>
        <end position="303"/>
    </location>
</feature>
<feature type="compositionally biased region" description="Low complexity" evidence="1">
    <location>
        <begin position="283"/>
        <end position="295"/>
    </location>
</feature>
<dbReference type="Proteomes" id="UP000334990">
    <property type="component" value="Unassembled WGS sequence"/>
</dbReference>
<organism evidence="3 4">
    <name type="scientific">Acrocarpospora corrugata</name>
    <dbReference type="NCBI Taxonomy" id="35763"/>
    <lineage>
        <taxon>Bacteria</taxon>
        <taxon>Bacillati</taxon>
        <taxon>Actinomycetota</taxon>
        <taxon>Actinomycetes</taxon>
        <taxon>Streptosporangiales</taxon>
        <taxon>Streptosporangiaceae</taxon>
        <taxon>Acrocarpospora</taxon>
    </lineage>
</organism>
<dbReference type="RefSeq" id="WP_218034767.1">
    <property type="nucleotide sequence ID" value="NZ_BAAABN010000093.1"/>
</dbReference>
<protein>
    <recommendedName>
        <fullName evidence="5">F5/8 type C domain-containing protein</fullName>
    </recommendedName>
</protein>
<dbReference type="AlphaFoldDB" id="A0A5M3W9T1"/>
<evidence type="ECO:0000313" key="4">
    <source>
        <dbReference type="Proteomes" id="UP000334990"/>
    </source>
</evidence>
<reference evidence="3 4" key="1">
    <citation type="submission" date="2019-10" db="EMBL/GenBank/DDBJ databases">
        <title>Whole genome shotgun sequence of Acrocarpospora corrugata NBRC 13972.</title>
        <authorList>
            <person name="Ichikawa N."/>
            <person name="Kimura A."/>
            <person name="Kitahashi Y."/>
            <person name="Komaki H."/>
            <person name="Oguchi A."/>
        </authorList>
    </citation>
    <scope>NUCLEOTIDE SEQUENCE [LARGE SCALE GENOMIC DNA]</scope>
    <source>
        <strain evidence="3 4">NBRC 13972</strain>
    </source>
</reference>